<dbReference type="EMBL" id="CP000906">
    <property type="protein sequence ID" value="ABY46836.1"/>
    <property type="molecule type" value="Genomic_DNA"/>
</dbReference>
<evidence type="ECO:0000313" key="1">
    <source>
        <dbReference type="EMBL" id="ABY46836.1"/>
    </source>
</evidence>
<organism evidence="1 2">
    <name type="scientific">Bacillus mycoides (strain KBAB4)</name>
    <name type="common">Bacillus weihenstephanensis</name>
    <dbReference type="NCBI Taxonomy" id="315730"/>
    <lineage>
        <taxon>Bacteria</taxon>
        <taxon>Bacillati</taxon>
        <taxon>Bacillota</taxon>
        <taxon>Bacilli</taxon>
        <taxon>Bacillales</taxon>
        <taxon>Bacillaceae</taxon>
        <taxon>Bacillus</taxon>
        <taxon>Bacillus cereus group</taxon>
    </lineage>
</organism>
<gene>
    <name evidence="1" type="ordered locus">BcerKBAB4_5342</name>
</gene>
<accession>A9VVM1</accession>
<keyword evidence="1" id="KW-0808">Transferase</keyword>
<dbReference type="AlphaFoldDB" id="A9VVM1"/>
<proteinExistence type="predicted"/>
<evidence type="ECO:0000313" key="2">
    <source>
        <dbReference type="Proteomes" id="UP000002154"/>
    </source>
</evidence>
<reference evidence="1 2" key="1">
    <citation type="journal article" date="2008" name="Chem. Biol. Interact.">
        <title>Extending the Bacillus cereus group genomics to putative food-borne pathogens of different toxicity.</title>
        <authorList>
            <person name="Lapidus A."/>
            <person name="Goltsman E."/>
            <person name="Auger S."/>
            <person name="Galleron N."/>
            <person name="Segurens B."/>
            <person name="Dossat C."/>
            <person name="Land M.L."/>
            <person name="Broussolle V."/>
            <person name="Brillard J."/>
            <person name="Guinebretiere M.H."/>
            <person name="Sanchis V."/>
            <person name="Nguen-The C."/>
            <person name="Lereclus D."/>
            <person name="Richardson P."/>
            <person name="Wincker P."/>
            <person name="Weissenbach J."/>
            <person name="Ehrlich S.D."/>
            <person name="Sorokin A."/>
        </authorList>
    </citation>
    <scope>NUCLEOTIDE SEQUENCE [LARGE SCALE GENOMIC DNA]</scope>
    <source>
        <strain evidence="2">KBAB4</strain>
        <plasmid evidence="1 2">pBWB403</plasmid>
    </source>
</reference>
<dbReference type="InterPro" id="IPR007710">
    <property type="entry name" value="Nucleoside_deoxyribTrfase"/>
</dbReference>
<dbReference type="KEGG" id="bwe:BcerKBAB4_5342"/>
<dbReference type="HOGENOM" id="CLU_117644_0_0_9"/>
<dbReference type="Proteomes" id="UP000002154">
    <property type="component" value="Plasmid pBWB403"/>
</dbReference>
<name>A9VVM1_BACMK</name>
<dbReference type="SUPFAM" id="SSF52309">
    <property type="entry name" value="N-(deoxy)ribosyltransferase-like"/>
    <property type="match status" value="1"/>
</dbReference>
<dbReference type="GO" id="GO:0016740">
    <property type="term" value="F:transferase activity"/>
    <property type="evidence" value="ECO:0007669"/>
    <property type="project" value="UniProtKB-KW"/>
</dbReference>
<sequence length="143" mass="16552">MKVYLASPFFNDEEIERVEFVEKTLRAKGLQVFSPREHQNPQFEFGSVEWRKATYNNDVKEILTCDIVVAVHSTDSGTNWELGAASVIQRPVILFDDKTDLPKNIMLTESCHAFLESREALEAYNFDVRINELEKVYYKGEVI</sequence>
<dbReference type="Gene3D" id="3.40.50.450">
    <property type="match status" value="1"/>
</dbReference>
<geneLocation type="plasmid" evidence="1 2">
    <name>pBWB403</name>
</geneLocation>
<protein>
    <submittedName>
        <fullName evidence="1">Nucleoside 2-deoxyribosyltransferase</fullName>
    </submittedName>
</protein>
<keyword evidence="1" id="KW-0614">Plasmid</keyword>
<dbReference type="Pfam" id="PF05014">
    <property type="entry name" value="Nuc_deoxyrib_tr"/>
    <property type="match status" value="1"/>
</dbReference>